<gene>
    <name evidence="4" type="ORF">PLEOSDRAFT_152203</name>
</gene>
<dbReference type="PANTHER" id="PTHR43976">
    <property type="entry name" value="SHORT CHAIN DEHYDROGENASE"/>
    <property type="match status" value="1"/>
</dbReference>
<dbReference type="GO" id="GO:0016491">
    <property type="term" value="F:oxidoreductase activity"/>
    <property type="evidence" value="ECO:0007669"/>
    <property type="project" value="UniProtKB-KW"/>
</dbReference>
<evidence type="ECO:0000313" key="4">
    <source>
        <dbReference type="EMBL" id="KDQ34173.1"/>
    </source>
</evidence>
<dbReference type="HOGENOM" id="CLU_010194_2_9_1"/>
<dbReference type="InterPro" id="IPR036291">
    <property type="entry name" value="NAD(P)-bd_dom_sf"/>
</dbReference>
<evidence type="ECO:0000256" key="1">
    <source>
        <dbReference type="ARBA" id="ARBA00006484"/>
    </source>
</evidence>
<dbReference type="CDD" id="cd05374">
    <property type="entry name" value="17beta-HSD-like_SDR_c"/>
    <property type="match status" value="1"/>
</dbReference>
<evidence type="ECO:0000256" key="3">
    <source>
        <dbReference type="RuleBase" id="RU000363"/>
    </source>
</evidence>
<dbReference type="EMBL" id="KL198004">
    <property type="protein sequence ID" value="KDQ34173.1"/>
    <property type="molecule type" value="Genomic_DNA"/>
</dbReference>
<proteinExistence type="inferred from homology"/>
<dbReference type="STRING" id="1137138.A0A067P1H1"/>
<organism evidence="4 5">
    <name type="scientific">Pleurotus ostreatus (strain PC15)</name>
    <name type="common">Oyster mushroom</name>
    <dbReference type="NCBI Taxonomy" id="1137138"/>
    <lineage>
        <taxon>Eukaryota</taxon>
        <taxon>Fungi</taxon>
        <taxon>Dikarya</taxon>
        <taxon>Basidiomycota</taxon>
        <taxon>Agaricomycotina</taxon>
        <taxon>Agaricomycetes</taxon>
        <taxon>Agaricomycetidae</taxon>
        <taxon>Agaricales</taxon>
        <taxon>Pleurotineae</taxon>
        <taxon>Pleurotaceae</taxon>
        <taxon>Pleurotus</taxon>
    </lineage>
</organism>
<dbReference type="Proteomes" id="UP000027073">
    <property type="component" value="Unassembled WGS sequence"/>
</dbReference>
<dbReference type="SUPFAM" id="SSF51735">
    <property type="entry name" value="NAD(P)-binding Rossmann-fold domains"/>
    <property type="match status" value="1"/>
</dbReference>
<evidence type="ECO:0008006" key="6">
    <source>
        <dbReference type="Google" id="ProtNLM"/>
    </source>
</evidence>
<dbReference type="InterPro" id="IPR002347">
    <property type="entry name" value="SDR_fam"/>
</dbReference>
<comment type="similarity">
    <text evidence="1 3">Belongs to the short-chain dehydrogenases/reductases (SDR) family.</text>
</comment>
<reference evidence="5" key="1">
    <citation type="journal article" date="2014" name="Proc. Natl. Acad. Sci. U.S.A.">
        <title>Extensive sampling of basidiomycete genomes demonstrates inadequacy of the white-rot/brown-rot paradigm for wood decay fungi.</title>
        <authorList>
            <person name="Riley R."/>
            <person name="Salamov A.A."/>
            <person name="Brown D.W."/>
            <person name="Nagy L.G."/>
            <person name="Floudas D."/>
            <person name="Held B.W."/>
            <person name="Levasseur A."/>
            <person name="Lombard V."/>
            <person name="Morin E."/>
            <person name="Otillar R."/>
            <person name="Lindquist E.A."/>
            <person name="Sun H."/>
            <person name="LaButti K.M."/>
            <person name="Schmutz J."/>
            <person name="Jabbour D."/>
            <person name="Luo H."/>
            <person name="Baker S.E."/>
            <person name="Pisabarro A.G."/>
            <person name="Walton J.D."/>
            <person name="Blanchette R.A."/>
            <person name="Henrissat B."/>
            <person name="Martin F."/>
            <person name="Cullen D."/>
            <person name="Hibbett D.S."/>
            <person name="Grigoriev I.V."/>
        </authorList>
    </citation>
    <scope>NUCLEOTIDE SEQUENCE [LARGE SCALE GENOMIC DNA]</scope>
    <source>
        <strain evidence="5">PC15</strain>
    </source>
</reference>
<dbReference type="OrthoDB" id="1274115at2759"/>
<sequence>MSSAQRVWLITGCSAGFGRRLVYSALARGDKVIATARSLGKIEDLSENSLVKDKAENLRLLALDVTAGFAAIKEVVDKANTFWGRIDVLVNNAGYGVPAILEEGGVESIKLQFATNLYGPIDVINAALPHMRALKSGTIVNVGSRSAWKTELPGIGPYSASKAALHALTETLTIELAQFNIKVLLVAPGAFKTEGAYNYPWDNPNPLPAYDNIRTASLEKMGSIRDAIKGDPQKAMEVVVDVVRGEGVAKGREWPTYLILGEDAEVDIRNKIGKIAKALDDWQDVIRSVNL</sequence>
<name>A0A067P1H1_PLEO1</name>
<accession>A0A067P1H1</accession>
<keyword evidence="2" id="KW-0560">Oxidoreductase</keyword>
<dbReference type="PRINTS" id="PR00080">
    <property type="entry name" value="SDRFAMILY"/>
</dbReference>
<dbReference type="InParanoid" id="A0A067P1H1"/>
<dbReference type="InterPro" id="IPR051911">
    <property type="entry name" value="SDR_oxidoreductase"/>
</dbReference>
<evidence type="ECO:0000313" key="5">
    <source>
        <dbReference type="Proteomes" id="UP000027073"/>
    </source>
</evidence>
<dbReference type="AlphaFoldDB" id="A0A067P1H1"/>
<dbReference type="PRINTS" id="PR00081">
    <property type="entry name" value="GDHRDH"/>
</dbReference>
<protein>
    <recommendedName>
        <fullName evidence="6">NAD(P)-binding protein</fullName>
    </recommendedName>
</protein>
<dbReference type="Gene3D" id="3.40.50.720">
    <property type="entry name" value="NAD(P)-binding Rossmann-like Domain"/>
    <property type="match status" value="1"/>
</dbReference>
<dbReference type="PANTHER" id="PTHR43976:SF16">
    <property type="entry name" value="SHORT-CHAIN DEHYDROGENASE_REDUCTASE FAMILY PROTEIN"/>
    <property type="match status" value="1"/>
</dbReference>
<evidence type="ECO:0000256" key="2">
    <source>
        <dbReference type="ARBA" id="ARBA00023002"/>
    </source>
</evidence>
<dbReference type="Pfam" id="PF00106">
    <property type="entry name" value="adh_short"/>
    <property type="match status" value="1"/>
</dbReference>
<dbReference type="VEuPathDB" id="FungiDB:PLEOSDRAFT_152203"/>